<dbReference type="Pfam" id="PF13443">
    <property type="entry name" value="HTH_26"/>
    <property type="match status" value="1"/>
</dbReference>
<feature type="domain" description="HTH cro/C1-type" evidence="1">
    <location>
        <begin position="28"/>
        <end position="82"/>
    </location>
</feature>
<sequence>MGDYFDMDAVISPEVIEFSMNMHLQGEIYLRMKDLGMTQKELAQKMGISPAAVSKLLSRDSNMRLSTIARIASALGCDVAPIKLVPGKEALEQLNRDLVTNDESAAHVNGFPCPDQAGSVASAS</sequence>
<organism evidence="2 3">
    <name type="scientific">Denitrobacterium detoxificans</name>
    <dbReference type="NCBI Taxonomy" id="79604"/>
    <lineage>
        <taxon>Bacteria</taxon>
        <taxon>Bacillati</taxon>
        <taxon>Actinomycetota</taxon>
        <taxon>Coriobacteriia</taxon>
        <taxon>Eggerthellales</taxon>
        <taxon>Eggerthellaceae</taxon>
        <taxon>Denitrobacterium</taxon>
    </lineage>
</organism>
<dbReference type="InterPro" id="IPR001387">
    <property type="entry name" value="Cro/C1-type_HTH"/>
</dbReference>
<dbReference type="SMART" id="SM00530">
    <property type="entry name" value="HTH_XRE"/>
    <property type="match status" value="1"/>
</dbReference>
<protein>
    <submittedName>
        <fullName evidence="2">Helix-turn-helix</fullName>
    </submittedName>
</protein>
<keyword evidence="3" id="KW-1185">Reference proteome</keyword>
<name>A0A1H8SCV8_9ACTN</name>
<proteinExistence type="predicted"/>
<gene>
    <name evidence="2" type="ORF">SAMN02910314_01119</name>
</gene>
<dbReference type="STRING" id="79604.AAY81_06330"/>
<dbReference type="EMBL" id="FOEC01000006">
    <property type="protein sequence ID" value="SEO76511.1"/>
    <property type="molecule type" value="Genomic_DNA"/>
</dbReference>
<reference evidence="3" key="1">
    <citation type="submission" date="2016-10" db="EMBL/GenBank/DDBJ databases">
        <authorList>
            <person name="Varghese N."/>
        </authorList>
    </citation>
    <scope>NUCLEOTIDE SEQUENCE [LARGE SCALE GENOMIC DNA]</scope>
    <source>
        <strain evidence="3">DSM 21843</strain>
    </source>
</reference>
<evidence type="ECO:0000313" key="3">
    <source>
        <dbReference type="Proteomes" id="UP000182975"/>
    </source>
</evidence>
<accession>A0A1H8SCV8</accession>
<dbReference type="PROSITE" id="PS50943">
    <property type="entry name" value="HTH_CROC1"/>
    <property type="match status" value="1"/>
</dbReference>
<dbReference type="InterPro" id="IPR010982">
    <property type="entry name" value="Lambda_DNA-bd_dom_sf"/>
</dbReference>
<dbReference type="CDD" id="cd00093">
    <property type="entry name" value="HTH_XRE"/>
    <property type="match status" value="1"/>
</dbReference>
<dbReference type="SUPFAM" id="SSF47413">
    <property type="entry name" value="lambda repressor-like DNA-binding domains"/>
    <property type="match status" value="1"/>
</dbReference>
<dbReference type="GO" id="GO:0003677">
    <property type="term" value="F:DNA binding"/>
    <property type="evidence" value="ECO:0007669"/>
    <property type="project" value="InterPro"/>
</dbReference>
<dbReference type="Proteomes" id="UP000182975">
    <property type="component" value="Unassembled WGS sequence"/>
</dbReference>
<evidence type="ECO:0000259" key="1">
    <source>
        <dbReference type="PROSITE" id="PS50943"/>
    </source>
</evidence>
<dbReference type="AlphaFoldDB" id="A0A1H8SCV8"/>
<evidence type="ECO:0000313" key="2">
    <source>
        <dbReference type="EMBL" id="SEO76511.1"/>
    </source>
</evidence>
<dbReference type="Gene3D" id="1.10.260.40">
    <property type="entry name" value="lambda repressor-like DNA-binding domains"/>
    <property type="match status" value="1"/>
</dbReference>